<evidence type="ECO:0000256" key="3">
    <source>
        <dbReference type="SAM" id="MobiDB-lite"/>
    </source>
</evidence>
<dbReference type="Gene3D" id="2.60.40.2840">
    <property type="match status" value="1"/>
</dbReference>
<evidence type="ECO:0000256" key="2">
    <source>
        <dbReference type="SAM" id="Coils"/>
    </source>
</evidence>
<dbReference type="Proteomes" id="UP000005226">
    <property type="component" value="Chromosome 1"/>
</dbReference>
<feature type="coiled-coil region" evidence="2">
    <location>
        <begin position="355"/>
        <end position="459"/>
    </location>
</feature>
<accession>A0A3B5K4M3</accession>
<protein>
    <recommendedName>
        <fullName evidence="4">SKICH domain-containing protein</fullName>
    </recommendedName>
</protein>
<feature type="compositionally biased region" description="Basic and acidic residues" evidence="3">
    <location>
        <begin position="183"/>
        <end position="196"/>
    </location>
</feature>
<reference evidence="5 6" key="1">
    <citation type="journal article" date="2011" name="Genome Biol. Evol.">
        <title>Integration of the genetic map and genome assembly of fugu facilitates insights into distinct features of genome evolution in teleosts and mammals.</title>
        <authorList>
            <person name="Kai W."/>
            <person name="Kikuchi K."/>
            <person name="Tohari S."/>
            <person name="Chew A.K."/>
            <person name="Tay A."/>
            <person name="Fujiwara A."/>
            <person name="Hosoya S."/>
            <person name="Suetake H."/>
            <person name="Naruse K."/>
            <person name="Brenner S."/>
            <person name="Suzuki Y."/>
            <person name="Venkatesh B."/>
        </authorList>
    </citation>
    <scope>NUCLEOTIDE SEQUENCE [LARGE SCALE GENOMIC DNA]</scope>
</reference>
<dbReference type="Ensembl" id="ENSTRUT00000051115.2">
    <property type="protein sequence ID" value="ENSTRUP00000052569.2"/>
    <property type="gene ID" value="ENSTRUG00000011902.3"/>
</dbReference>
<dbReference type="InParanoid" id="A0A3B5K4M3"/>
<gene>
    <name evidence="5" type="primary">calcoco2</name>
</gene>
<dbReference type="InterPro" id="IPR051002">
    <property type="entry name" value="UBA_autophagy_assoc_protein"/>
</dbReference>
<reference evidence="5" key="2">
    <citation type="submission" date="2025-08" db="UniProtKB">
        <authorList>
            <consortium name="Ensembl"/>
        </authorList>
    </citation>
    <scope>IDENTIFICATION</scope>
</reference>
<reference evidence="5" key="3">
    <citation type="submission" date="2025-09" db="UniProtKB">
        <authorList>
            <consortium name="Ensembl"/>
        </authorList>
    </citation>
    <scope>IDENTIFICATION</scope>
</reference>
<dbReference type="PANTHER" id="PTHR31915">
    <property type="entry name" value="SKICH DOMAIN-CONTAINING PROTEIN"/>
    <property type="match status" value="1"/>
</dbReference>
<keyword evidence="1 2" id="KW-0175">Coiled coil</keyword>
<feature type="region of interest" description="Disordered" evidence="3">
    <location>
        <begin position="507"/>
        <end position="528"/>
    </location>
</feature>
<feature type="domain" description="SKICH" evidence="4">
    <location>
        <begin position="19"/>
        <end position="122"/>
    </location>
</feature>
<dbReference type="PANTHER" id="PTHR31915:SF10">
    <property type="entry name" value="CALCIUM-BINDING AND COILED-COIL DOMAIN 2"/>
    <property type="match status" value="1"/>
</dbReference>
<dbReference type="STRING" id="31033.ENSTRUP00000052569"/>
<evidence type="ECO:0000313" key="6">
    <source>
        <dbReference type="Proteomes" id="UP000005226"/>
    </source>
</evidence>
<evidence type="ECO:0000256" key="1">
    <source>
        <dbReference type="ARBA" id="ARBA00023054"/>
    </source>
</evidence>
<keyword evidence="6" id="KW-1185">Reference proteome</keyword>
<feature type="region of interest" description="Disordered" evidence="3">
    <location>
        <begin position="172"/>
        <end position="196"/>
    </location>
</feature>
<proteinExistence type="predicted"/>
<dbReference type="AlphaFoldDB" id="A0A3B5K4M3"/>
<name>A0A3B5K4M3_TAKRU</name>
<dbReference type="InterPro" id="IPR041611">
    <property type="entry name" value="SKICH"/>
</dbReference>
<evidence type="ECO:0000313" key="5">
    <source>
        <dbReference type="Ensembl" id="ENSTRUP00000052569.2"/>
    </source>
</evidence>
<dbReference type="GeneTree" id="ENSGT00950000183025"/>
<evidence type="ECO:0000259" key="4">
    <source>
        <dbReference type="Pfam" id="PF17751"/>
    </source>
</evidence>
<dbReference type="Pfam" id="PF17751">
    <property type="entry name" value="SKICH"/>
    <property type="match status" value="1"/>
</dbReference>
<organism evidence="5 6">
    <name type="scientific">Takifugu rubripes</name>
    <name type="common">Japanese pufferfish</name>
    <name type="synonym">Fugu rubripes</name>
    <dbReference type="NCBI Taxonomy" id="31033"/>
    <lineage>
        <taxon>Eukaryota</taxon>
        <taxon>Metazoa</taxon>
        <taxon>Chordata</taxon>
        <taxon>Craniata</taxon>
        <taxon>Vertebrata</taxon>
        <taxon>Euteleostomi</taxon>
        <taxon>Actinopterygii</taxon>
        <taxon>Neopterygii</taxon>
        <taxon>Teleostei</taxon>
        <taxon>Neoteleostei</taxon>
        <taxon>Acanthomorphata</taxon>
        <taxon>Eupercaria</taxon>
        <taxon>Tetraodontiformes</taxon>
        <taxon>Tetradontoidea</taxon>
        <taxon>Tetraodontidae</taxon>
        <taxon>Takifugu</taxon>
    </lineage>
</organism>
<sequence>MDSCAKTPETPSNLIFSQVVFIDIPHSYPPAAPLTCCYTVTAAFQPSNKDWVGIFRVGWSKTRDYHTFVWVDSSQDGTGHQSEIRQAVFNDYYLPKDEIEFYQFCYVDGAGQVRGASTPFCFRKSAEQNTESSPDDNLLVVTTQEQLEQNTREKDTLQKELTHLVEENETLKKVLEKEGEESASLKRQNEQKEKENSQLVEELGQIKKENENLKSTSEQQMKEMERLKELLRETAAEQEEHRASLTTALKEQEEQAQMKIKQLRAQQAELKARLEAQSQEMDTLNFKFKNEERELFQMKDCVQLLKSDFQISEEEKEGLSAELQRLQSLACNMDDMMRKSQELCSRLSQQESCQNENLKARCQALAAQLTDAQAKLAAAKEQSKNAERSAEQLKEELEEVKEKLADVVSSHEKAQQKSGKQEAELREACVAITDNAALIEEKERLIAILSNEKRELAQQNQVGSFHNVQVHIPEFGAWLDPRRVFFQDLISDVEELHRICAELQAAPPAGTTEDPADQHHRETSEQSEGLCAVGGPVVEFVMCRHCQESFSFITQVELEQHEQSHRICPFCQMVCDDMDQSVFEDHVYSHEL</sequence>